<proteinExistence type="predicted"/>
<keyword evidence="2" id="KW-1185">Reference proteome</keyword>
<dbReference type="EnsemblMetazoa" id="AQUA014929-RA">
    <property type="protein sequence ID" value="AQUA014929-PA"/>
    <property type="gene ID" value="AQUA014929"/>
</dbReference>
<dbReference type="VEuPathDB" id="VectorBase:AQUA014929"/>
<reference evidence="1" key="1">
    <citation type="submission" date="2020-05" db="UniProtKB">
        <authorList>
            <consortium name="EnsemblMetazoa"/>
        </authorList>
    </citation>
    <scope>IDENTIFICATION</scope>
    <source>
        <strain evidence="1">SANGQUA</strain>
    </source>
</reference>
<accession>A0A182XSX5</accession>
<protein>
    <submittedName>
        <fullName evidence="1">Uncharacterized protein</fullName>
    </submittedName>
</protein>
<organism evidence="1 2">
    <name type="scientific">Anopheles quadriannulatus</name>
    <name type="common">Mosquito</name>
    <dbReference type="NCBI Taxonomy" id="34691"/>
    <lineage>
        <taxon>Eukaryota</taxon>
        <taxon>Metazoa</taxon>
        <taxon>Ecdysozoa</taxon>
        <taxon>Arthropoda</taxon>
        <taxon>Hexapoda</taxon>
        <taxon>Insecta</taxon>
        <taxon>Pterygota</taxon>
        <taxon>Neoptera</taxon>
        <taxon>Endopterygota</taxon>
        <taxon>Diptera</taxon>
        <taxon>Nematocera</taxon>
        <taxon>Culicoidea</taxon>
        <taxon>Culicidae</taxon>
        <taxon>Anophelinae</taxon>
        <taxon>Anopheles</taxon>
    </lineage>
</organism>
<evidence type="ECO:0000313" key="1">
    <source>
        <dbReference type="EnsemblMetazoa" id="AQUA014929-PA"/>
    </source>
</evidence>
<name>A0A182XSX5_ANOQN</name>
<sequence>MGAKWRGFHAKTFIEHMQNNCYFPTSFKVYMCERVCVHWITVKCRCVNSMF</sequence>
<dbReference type="Proteomes" id="UP000076407">
    <property type="component" value="Unassembled WGS sequence"/>
</dbReference>
<evidence type="ECO:0000313" key="2">
    <source>
        <dbReference type="Proteomes" id="UP000076407"/>
    </source>
</evidence>
<dbReference type="AlphaFoldDB" id="A0A182XSX5"/>